<dbReference type="EMBL" id="WQLV01000004">
    <property type="protein sequence ID" value="MVO15716.1"/>
    <property type="molecule type" value="Genomic_DNA"/>
</dbReference>
<evidence type="ECO:0000313" key="1">
    <source>
        <dbReference type="EMBL" id="MVO15716.1"/>
    </source>
</evidence>
<proteinExistence type="predicted"/>
<accession>A0A6L6WD35</accession>
<keyword evidence="2" id="KW-1185">Reference proteome</keyword>
<name>A0A6L6WD35_9RHOB</name>
<reference evidence="1 2" key="1">
    <citation type="submission" date="2019-12" db="EMBL/GenBank/DDBJ databases">
        <authorList>
            <person name="Zhang Y.-J."/>
        </authorList>
    </citation>
    <scope>NUCLEOTIDE SEQUENCE [LARGE SCALE GENOMIC DNA]</scope>
    <source>
        <strain evidence="1 2">CY05</strain>
    </source>
</reference>
<dbReference type="Proteomes" id="UP000478892">
    <property type="component" value="Unassembled WGS sequence"/>
</dbReference>
<gene>
    <name evidence="1" type="ORF">GO984_07820</name>
</gene>
<dbReference type="AlphaFoldDB" id="A0A6L6WD35"/>
<evidence type="ECO:0000313" key="2">
    <source>
        <dbReference type="Proteomes" id="UP000478892"/>
    </source>
</evidence>
<dbReference type="NCBIfam" id="NF041384">
    <property type="entry name" value="YHS_seleno_dom"/>
    <property type="match status" value="1"/>
</dbReference>
<organism evidence="1 2">
    <name type="scientific">Parasedimentitalea huanghaiensis</name>
    <dbReference type="NCBI Taxonomy" id="2682100"/>
    <lineage>
        <taxon>Bacteria</taxon>
        <taxon>Pseudomonadati</taxon>
        <taxon>Pseudomonadota</taxon>
        <taxon>Alphaproteobacteria</taxon>
        <taxon>Rhodobacterales</taxon>
        <taxon>Paracoccaceae</taxon>
        <taxon>Parasedimentitalea</taxon>
    </lineage>
</organism>
<protein>
    <submittedName>
        <fullName evidence="1">Twin-arginine translocation pathway signal protein</fullName>
    </submittedName>
</protein>
<comment type="caution">
    <text evidence="1">The sequence shown here is derived from an EMBL/GenBank/DDBJ whole genome shotgun (WGS) entry which is preliminary data.</text>
</comment>
<sequence>MESSLLQRFAILTLFALLFQLPDRAYADQPMFHAEQGVAIGGYDTVAFFVEGQAIKGHRKFAVMWKGAVWHFVTKDNQISFEADPRAYAPRFGGYCAFAVSQGYLMSGSPESWQIIGGELFLLYGPGVHQIWQYQSTELISQARDNWPSVLKQ</sequence>